<feature type="coiled-coil region" evidence="2">
    <location>
        <begin position="75"/>
        <end position="109"/>
    </location>
</feature>
<dbReference type="SMART" id="SM00422">
    <property type="entry name" value="HTH_MERR"/>
    <property type="match status" value="1"/>
</dbReference>
<proteinExistence type="predicted"/>
<organism evidence="5 6">
    <name type="scientific">Schaalia radingae</name>
    <dbReference type="NCBI Taxonomy" id="131110"/>
    <lineage>
        <taxon>Bacteria</taxon>
        <taxon>Bacillati</taxon>
        <taxon>Actinomycetota</taxon>
        <taxon>Actinomycetes</taxon>
        <taxon>Actinomycetales</taxon>
        <taxon>Actinomycetaceae</taxon>
        <taxon>Schaalia</taxon>
    </lineage>
</organism>
<keyword evidence="2" id="KW-0175">Coiled coil</keyword>
<dbReference type="InterPro" id="IPR000551">
    <property type="entry name" value="MerR-type_HTH_dom"/>
</dbReference>
<dbReference type="RefSeq" id="WP_058237290.1">
    <property type="nucleotide sequence ID" value="NZ_LT629792.1"/>
</dbReference>
<gene>
    <name evidence="5" type="ORF">SAMN04489714_1780</name>
</gene>
<evidence type="ECO:0000313" key="6">
    <source>
        <dbReference type="Proteomes" id="UP000198976"/>
    </source>
</evidence>
<feature type="region of interest" description="Disordered" evidence="3">
    <location>
        <begin position="110"/>
        <end position="143"/>
    </location>
</feature>
<sequence>MLPSHSQTTFVISVAAELAGMHPQTLRQYDRLGLVTPARTKGRGRRYTHRDIQRLRAVQVMSQEEGINLAGIRRILDLERALEQLEGERDALEHQLDEVRRRRDRVFAASPTGEVSSLRRGERPGSARRGADTPVDTGASTGTELTFHGGALVRWAPTQLMDLVSFWMNDWQARRDG</sequence>
<dbReference type="NCBIfam" id="NF047375">
    <property type="entry name" value="HeatShock_HspR"/>
    <property type="match status" value="1"/>
</dbReference>
<dbReference type="Gene3D" id="1.10.1660.10">
    <property type="match status" value="1"/>
</dbReference>
<keyword evidence="1" id="KW-0238">DNA-binding</keyword>
<protein>
    <submittedName>
        <fullName evidence="5">MerR family transcriptional regulator, heat shock protein HspR</fullName>
    </submittedName>
</protein>
<dbReference type="PROSITE" id="PS50937">
    <property type="entry name" value="HTH_MERR_2"/>
    <property type="match status" value="1"/>
</dbReference>
<accession>A0ABY0VAK8</accession>
<dbReference type="CDD" id="cd04766">
    <property type="entry name" value="HTH_HspR"/>
    <property type="match status" value="1"/>
</dbReference>
<evidence type="ECO:0000256" key="2">
    <source>
        <dbReference type="SAM" id="Coils"/>
    </source>
</evidence>
<evidence type="ECO:0000259" key="4">
    <source>
        <dbReference type="PROSITE" id="PS50937"/>
    </source>
</evidence>
<keyword evidence="6" id="KW-1185">Reference proteome</keyword>
<evidence type="ECO:0000313" key="5">
    <source>
        <dbReference type="EMBL" id="SDU03814.1"/>
    </source>
</evidence>
<evidence type="ECO:0000256" key="1">
    <source>
        <dbReference type="ARBA" id="ARBA00023125"/>
    </source>
</evidence>
<feature type="domain" description="HTH merR-type" evidence="4">
    <location>
        <begin position="9"/>
        <end position="78"/>
    </location>
</feature>
<dbReference type="InterPro" id="IPR009061">
    <property type="entry name" value="DNA-bd_dom_put_sf"/>
</dbReference>
<reference evidence="5 6" key="1">
    <citation type="submission" date="2016-10" db="EMBL/GenBank/DDBJ databases">
        <authorList>
            <person name="Varghese N."/>
            <person name="Submissions S."/>
        </authorList>
    </citation>
    <scope>NUCLEOTIDE SEQUENCE [LARGE SCALE GENOMIC DNA]</scope>
    <source>
        <strain evidence="5 6">DSM 9169</strain>
    </source>
</reference>
<dbReference type="PANTHER" id="PTHR30204:SF58">
    <property type="entry name" value="HTH-TYPE TRANSCRIPTIONAL REGULATOR YFMP"/>
    <property type="match status" value="1"/>
</dbReference>
<dbReference type="EMBL" id="LT629792">
    <property type="protein sequence ID" value="SDU03814.1"/>
    <property type="molecule type" value="Genomic_DNA"/>
</dbReference>
<dbReference type="PANTHER" id="PTHR30204">
    <property type="entry name" value="REDOX-CYCLING DRUG-SENSING TRANSCRIPTIONAL ACTIVATOR SOXR"/>
    <property type="match status" value="1"/>
</dbReference>
<keyword evidence="5" id="KW-0346">Stress response</keyword>
<evidence type="ECO:0000256" key="3">
    <source>
        <dbReference type="SAM" id="MobiDB-lite"/>
    </source>
</evidence>
<dbReference type="SUPFAM" id="SSF46955">
    <property type="entry name" value="Putative DNA-binding domain"/>
    <property type="match status" value="1"/>
</dbReference>
<dbReference type="InterPro" id="IPR047057">
    <property type="entry name" value="MerR_fam"/>
</dbReference>
<dbReference type="Pfam" id="PF13411">
    <property type="entry name" value="MerR_1"/>
    <property type="match status" value="1"/>
</dbReference>
<feature type="compositionally biased region" description="Basic and acidic residues" evidence="3">
    <location>
        <begin position="117"/>
        <end position="131"/>
    </location>
</feature>
<dbReference type="Proteomes" id="UP000198976">
    <property type="component" value="Chromosome I"/>
</dbReference>
<name>A0ABY0VAK8_9ACTO</name>